<name>A0A177KK93_9BACI</name>
<feature type="domain" description="MobA-like NTP transferase" evidence="1">
    <location>
        <begin position="8"/>
        <end position="178"/>
    </location>
</feature>
<dbReference type="PANTHER" id="PTHR43777">
    <property type="entry name" value="MOLYBDENUM COFACTOR CYTIDYLYLTRANSFERASE"/>
    <property type="match status" value="1"/>
</dbReference>
<dbReference type="InterPro" id="IPR025877">
    <property type="entry name" value="MobA-like_NTP_Trfase"/>
</dbReference>
<dbReference type="InterPro" id="IPR029044">
    <property type="entry name" value="Nucleotide-diphossugar_trans"/>
</dbReference>
<sequence>MQDSKIVGIYLAAGKSSRMGENKLLLPLENTTLGSLALNTALTTNLDHIVVVTKEEDPLDWLDYIFFTSLFVKRWTHVTCAEAKEGQAYSLRRGLQEVNAMKAEAALVFLADQPFVTARIMNNLIARYRTILNEGRERDFVAASFEGIVRPPILFSRNMFPALEKLEGDMGARKLIRKSFIGNGDTIEYEDERAFFDIDTREEYEQVKEGIPYK</sequence>
<dbReference type="PANTHER" id="PTHR43777:SF1">
    <property type="entry name" value="MOLYBDENUM COFACTOR CYTIDYLYLTRANSFERASE"/>
    <property type="match status" value="1"/>
</dbReference>
<dbReference type="Pfam" id="PF12804">
    <property type="entry name" value="NTP_transf_3"/>
    <property type="match status" value="1"/>
</dbReference>
<reference evidence="2 3" key="1">
    <citation type="submission" date="2016-01" db="EMBL/GenBank/DDBJ databases">
        <title>Investigation of taxonomic status of Bacillus aminovorans.</title>
        <authorList>
            <person name="Verma A."/>
            <person name="Pal Y."/>
            <person name="Krishnamurthi S."/>
        </authorList>
    </citation>
    <scope>NUCLEOTIDE SEQUENCE [LARGE SCALE GENOMIC DNA]</scope>
    <source>
        <strain evidence="2 3">DSM 4337</strain>
    </source>
</reference>
<organism evidence="2 3">
    <name type="scientific">Domibacillus aminovorans</name>
    <dbReference type="NCBI Taxonomy" id="29332"/>
    <lineage>
        <taxon>Bacteria</taxon>
        <taxon>Bacillati</taxon>
        <taxon>Bacillota</taxon>
        <taxon>Bacilli</taxon>
        <taxon>Bacillales</taxon>
        <taxon>Bacillaceae</taxon>
        <taxon>Domibacillus</taxon>
    </lineage>
</organism>
<protein>
    <recommendedName>
        <fullName evidence="1">MobA-like NTP transferase domain-containing protein</fullName>
    </recommendedName>
</protein>
<dbReference type="GO" id="GO:0016779">
    <property type="term" value="F:nucleotidyltransferase activity"/>
    <property type="evidence" value="ECO:0007669"/>
    <property type="project" value="UniProtKB-ARBA"/>
</dbReference>
<dbReference type="Proteomes" id="UP000077271">
    <property type="component" value="Unassembled WGS sequence"/>
</dbReference>
<comment type="caution">
    <text evidence="2">The sequence shown here is derived from an EMBL/GenBank/DDBJ whole genome shotgun (WGS) entry which is preliminary data.</text>
</comment>
<dbReference type="EMBL" id="LQWZ01000036">
    <property type="protein sequence ID" value="OAH53315.1"/>
    <property type="molecule type" value="Genomic_DNA"/>
</dbReference>
<evidence type="ECO:0000313" key="2">
    <source>
        <dbReference type="EMBL" id="OAH53315.1"/>
    </source>
</evidence>
<dbReference type="Gene3D" id="3.90.550.10">
    <property type="entry name" value="Spore Coat Polysaccharide Biosynthesis Protein SpsA, Chain A"/>
    <property type="match status" value="1"/>
</dbReference>
<accession>A0A177KK93</accession>
<dbReference type="CDD" id="cd04182">
    <property type="entry name" value="GT_2_like_f"/>
    <property type="match status" value="1"/>
</dbReference>
<dbReference type="SUPFAM" id="SSF53448">
    <property type="entry name" value="Nucleotide-diphospho-sugar transferases"/>
    <property type="match status" value="1"/>
</dbReference>
<evidence type="ECO:0000259" key="1">
    <source>
        <dbReference type="Pfam" id="PF12804"/>
    </source>
</evidence>
<gene>
    <name evidence="2" type="ORF">AWH48_12865</name>
</gene>
<proteinExistence type="predicted"/>
<evidence type="ECO:0000313" key="3">
    <source>
        <dbReference type="Proteomes" id="UP000077271"/>
    </source>
</evidence>
<dbReference type="AlphaFoldDB" id="A0A177KK93"/>